<dbReference type="SMART" id="SM00225">
    <property type="entry name" value="BTB"/>
    <property type="match status" value="1"/>
</dbReference>
<dbReference type="AlphaFoldDB" id="A0A498LWB0"/>
<feature type="transmembrane region" description="Helical" evidence="3">
    <location>
        <begin position="304"/>
        <end position="330"/>
    </location>
</feature>
<keyword evidence="3" id="KW-0812">Transmembrane</keyword>
<feature type="region of interest" description="Disordered" evidence="2">
    <location>
        <begin position="631"/>
        <end position="674"/>
    </location>
</feature>
<dbReference type="Proteomes" id="UP000290572">
    <property type="component" value="Unassembled WGS sequence"/>
</dbReference>
<sequence length="674" mass="73829">MAELHVEPNATGIIEQTEHCEIRGSVNVRLPSPTLVIPPRSGLSSPGVSGSRAVFGFPMKSNPTSPSTEATEKPGSRWVRLNVGGTYFVTTKQTLCRDPKSFLYRLCQEDPDLDSDKDETGAYLIDRDPTYFGPILNYLRHGKLIINKNLAEEGVLEEAEFYNIASLVRLVKERIRDNENRTSQGPVKHVYRVLQCQEEELTQMVSTMSDGWKFEQLISIGSSYNYGNEDQAEFLCVVSRELNNSTNGIVIETTEKAKVYLNSKGPLCSVLVEHFGCRATVMFGGVLSGFGMAVSSFSHSIVDLYITTGVITGLGFCFSFQPAVTILGHYFVRRRPFANAMSSTGTALGLSTLPFLGDYLQSTLGWRGSFLVLGAVLLNCCVCGAVMRPVRPRKPKKTEVMSIDPRPAGKKGCVLGIFRSLASALRKHMAFDLFCSNLRFRIFSLGITWMMLGFVVPLIYLVPYATAHKMDPSRAALLLSILGFVNIIVRPPAGVLFSLSWFKGRHIYVFSAALLINGLSNSICCISASFPVLLMYVLTYGLCMSVVGSLMFTVLMDTVEMSRFPSALGLLSIMESVTLLIGPPLAGILVDRTDQYTYVFLACSISVALSALFLMVSFYYLDSHDAAQKNGSPASGSPVKPAVNLPMDCQYSSVPTDGEKTNNPSSEAEKNTDV</sequence>
<keyword evidence="3" id="KW-1133">Transmembrane helix</keyword>
<feature type="transmembrane region" description="Helical" evidence="3">
    <location>
        <begin position="536"/>
        <end position="555"/>
    </location>
</feature>
<dbReference type="InterPro" id="IPR020846">
    <property type="entry name" value="MFS_dom"/>
</dbReference>
<feature type="domain" description="Major facilitator superfamily (MFS) profile" evidence="4">
    <location>
        <begin position="199"/>
        <end position="622"/>
    </location>
</feature>
<dbReference type="STRING" id="84645.A0A498LWB0"/>
<evidence type="ECO:0000259" key="4">
    <source>
        <dbReference type="PROSITE" id="PS50850"/>
    </source>
</evidence>
<protein>
    <submittedName>
        <fullName evidence="5">Monocarboxylate transporter 6-like protein</fullName>
    </submittedName>
</protein>
<evidence type="ECO:0000256" key="2">
    <source>
        <dbReference type="SAM" id="MobiDB-lite"/>
    </source>
</evidence>
<feature type="transmembrane region" description="Helical" evidence="3">
    <location>
        <begin position="368"/>
        <end position="387"/>
    </location>
</feature>
<dbReference type="FunFam" id="3.30.70.2000:FF:000001">
    <property type="entry name" value="Potassium channel tetramerization domain-containing 17"/>
    <property type="match status" value="1"/>
</dbReference>
<evidence type="ECO:0000313" key="6">
    <source>
        <dbReference type="Proteomes" id="UP000290572"/>
    </source>
</evidence>
<feature type="transmembrane region" description="Helical" evidence="3">
    <location>
        <begin position="442"/>
        <end position="463"/>
    </location>
</feature>
<comment type="caution">
    <text evidence="5">The sequence shown here is derived from an EMBL/GenBank/DDBJ whole genome shotgun (WGS) entry which is preliminary data.</text>
</comment>
<evidence type="ECO:0007829" key="7">
    <source>
        <dbReference type="PeptideAtlas" id="A0A498LWB0"/>
    </source>
</evidence>
<feature type="compositionally biased region" description="Polar residues" evidence="2">
    <location>
        <begin position="650"/>
        <end position="666"/>
    </location>
</feature>
<dbReference type="PANTHER" id="PTHR14958">
    <property type="entry name" value="POTASSIUM CHANNEL TETRAMERISATION DOMAIN CONTAINING PROTEIN"/>
    <property type="match status" value="1"/>
</dbReference>
<keyword evidence="7" id="KW-1267">Proteomics identification</keyword>
<accession>A0A498LWB0</accession>
<dbReference type="Pfam" id="PF02214">
    <property type="entry name" value="BTB_2"/>
    <property type="match status" value="1"/>
</dbReference>
<dbReference type="Pfam" id="PF07690">
    <property type="entry name" value="MFS_1"/>
    <property type="match status" value="1"/>
</dbReference>
<evidence type="ECO:0000256" key="1">
    <source>
        <dbReference type="ARBA" id="ARBA00004141"/>
    </source>
</evidence>
<keyword evidence="6" id="KW-1185">Reference proteome</keyword>
<dbReference type="InterPro" id="IPR000210">
    <property type="entry name" value="BTB/POZ_dom"/>
</dbReference>
<dbReference type="GO" id="GO:0097602">
    <property type="term" value="F:cullin family protein binding"/>
    <property type="evidence" value="ECO:0007669"/>
    <property type="project" value="TreeGrafter"/>
</dbReference>
<dbReference type="CDD" id="cd18389">
    <property type="entry name" value="BTB_POZ_KCTD2"/>
    <property type="match status" value="1"/>
</dbReference>
<dbReference type="GO" id="GO:0005737">
    <property type="term" value="C:cytoplasm"/>
    <property type="evidence" value="ECO:0007669"/>
    <property type="project" value="TreeGrafter"/>
</dbReference>
<comment type="subcellular location">
    <subcellularLocation>
        <location evidence="1">Membrane</location>
        <topology evidence="1">Multi-pass membrane protein</topology>
    </subcellularLocation>
</comment>
<dbReference type="SUPFAM" id="SSF103473">
    <property type="entry name" value="MFS general substrate transporter"/>
    <property type="match status" value="1"/>
</dbReference>
<dbReference type="InterPro" id="IPR011333">
    <property type="entry name" value="SKP1/BTB/POZ_sf"/>
</dbReference>
<dbReference type="GO" id="GO:0051260">
    <property type="term" value="P:protein homooligomerization"/>
    <property type="evidence" value="ECO:0007669"/>
    <property type="project" value="InterPro"/>
</dbReference>
<organism evidence="5 6">
    <name type="scientific">Labeo rohita</name>
    <name type="common">Indian major carp</name>
    <name type="synonym">Cyprinus rohita</name>
    <dbReference type="NCBI Taxonomy" id="84645"/>
    <lineage>
        <taxon>Eukaryota</taxon>
        <taxon>Metazoa</taxon>
        <taxon>Chordata</taxon>
        <taxon>Craniata</taxon>
        <taxon>Vertebrata</taxon>
        <taxon>Euteleostomi</taxon>
        <taxon>Actinopterygii</taxon>
        <taxon>Neopterygii</taxon>
        <taxon>Teleostei</taxon>
        <taxon>Ostariophysi</taxon>
        <taxon>Cypriniformes</taxon>
        <taxon>Cyprinidae</taxon>
        <taxon>Labeoninae</taxon>
        <taxon>Labeonini</taxon>
        <taxon>Labeo</taxon>
    </lineage>
</organism>
<reference evidence="5 6" key="1">
    <citation type="submission" date="2018-03" db="EMBL/GenBank/DDBJ databases">
        <title>Draft genome sequence of Rohu Carp (Labeo rohita).</title>
        <authorList>
            <person name="Das P."/>
            <person name="Kushwaha B."/>
            <person name="Joshi C.G."/>
            <person name="Kumar D."/>
            <person name="Nagpure N.S."/>
            <person name="Sahoo L."/>
            <person name="Das S.P."/>
            <person name="Bit A."/>
            <person name="Patnaik S."/>
            <person name="Meher P.K."/>
            <person name="Jayasankar P."/>
            <person name="Koringa P.G."/>
            <person name="Patel N.V."/>
            <person name="Hinsu A.T."/>
            <person name="Kumar R."/>
            <person name="Pandey M."/>
            <person name="Agarwal S."/>
            <person name="Srivastava S."/>
            <person name="Singh M."/>
            <person name="Iquebal M.A."/>
            <person name="Jaiswal S."/>
            <person name="Angadi U.B."/>
            <person name="Kumar N."/>
            <person name="Raza M."/>
            <person name="Shah T.M."/>
            <person name="Rai A."/>
            <person name="Jena J.K."/>
        </authorList>
    </citation>
    <scope>NUCLEOTIDE SEQUENCE [LARGE SCALE GENOMIC DNA]</scope>
    <source>
        <strain evidence="5">DASCIFA01</strain>
        <tissue evidence="5">Testis</tissue>
    </source>
</reference>
<proteinExistence type="evidence at protein level"/>
<name>A0A498LWB0_LABRO</name>
<dbReference type="PANTHER" id="PTHR14958:SF22">
    <property type="entry name" value="BTB_POZ DOMAIN-CONTAINING PROTEIN KCTD2"/>
    <property type="match status" value="1"/>
</dbReference>
<dbReference type="FunFam" id="3.30.710.10:FF:000005">
    <property type="entry name" value="Potassium channel tetramerization domain-containing 17"/>
    <property type="match status" value="1"/>
</dbReference>
<dbReference type="InterPro" id="IPR036259">
    <property type="entry name" value="MFS_trans_sf"/>
</dbReference>
<dbReference type="GO" id="GO:0043161">
    <property type="term" value="P:proteasome-mediated ubiquitin-dependent protein catabolic process"/>
    <property type="evidence" value="ECO:0007669"/>
    <property type="project" value="TreeGrafter"/>
</dbReference>
<dbReference type="InterPro" id="IPR011701">
    <property type="entry name" value="MFS"/>
</dbReference>
<dbReference type="Gene3D" id="6.10.140.750">
    <property type="match status" value="1"/>
</dbReference>
<dbReference type="EMBL" id="QBIY01013255">
    <property type="protein sequence ID" value="RXN09635.1"/>
    <property type="molecule type" value="Genomic_DNA"/>
</dbReference>
<gene>
    <name evidence="5" type="ORF">ROHU_031302</name>
</gene>
<feature type="transmembrane region" description="Helical" evidence="3">
    <location>
        <begin position="507"/>
        <end position="530"/>
    </location>
</feature>
<feature type="transmembrane region" description="Helical" evidence="3">
    <location>
        <begin position="596"/>
        <end position="621"/>
    </location>
</feature>
<dbReference type="Gene3D" id="3.30.710.10">
    <property type="entry name" value="Potassium Channel Kv1.1, Chain A"/>
    <property type="match status" value="1"/>
</dbReference>
<dbReference type="SUPFAM" id="SSF54695">
    <property type="entry name" value="POZ domain"/>
    <property type="match status" value="1"/>
</dbReference>
<dbReference type="InterPro" id="IPR003131">
    <property type="entry name" value="T1-type_BTB"/>
</dbReference>
<dbReference type="GO" id="GO:0022857">
    <property type="term" value="F:transmembrane transporter activity"/>
    <property type="evidence" value="ECO:0007669"/>
    <property type="project" value="InterPro"/>
</dbReference>
<dbReference type="PROSITE" id="PS50850">
    <property type="entry name" value="MFS"/>
    <property type="match status" value="1"/>
</dbReference>
<evidence type="ECO:0000313" key="5">
    <source>
        <dbReference type="EMBL" id="RXN09635.1"/>
    </source>
</evidence>
<dbReference type="Gene3D" id="3.30.70.2000">
    <property type="match status" value="1"/>
</dbReference>
<dbReference type="Gene3D" id="1.20.1250.20">
    <property type="entry name" value="MFS general substrate transporter like domains"/>
    <property type="match status" value="2"/>
</dbReference>
<keyword evidence="3" id="KW-0472">Membrane</keyword>
<dbReference type="FunFam" id="1.20.1250.20:FF:000337">
    <property type="entry name" value="Solute carrier family 16 member 5"/>
    <property type="match status" value="1"/>
</dbReference>
<feature type="transmembrane region" description="Helical" evidence="3">
    <location>
        <begin position="567"/>
        <end position="590"/>
    </location>
</feature>
<feature type="transmembrane region" description="Helical" evidence="3">
    <location>
        <begin position="475"/>
        <end position="500"/>
    </location>
</feature>
<dbReference type="GO" id="GO:0031463">
    <property type="term" value="C:Cul3-RING ubiquitin ligase complex"/>
    <property type="evidence" value="ECO:0007669"/>
    <property type="project" value="TreeGrafter"/>
</dbReference>
<evidence type="ECO:0000256" key="3">
    <source>
        <dbReference type="SAM" id="Phobius"/>
    </source>
</evidence>
<dbReference type="GO" id="GO:0016020">
    <property type="term" value="C:membrane"/>
    <property type="evidence" value="ECO:0007669"/>
    <property type="project" value="UniProtKB-SubCell"/>
</dbReference>